<comment type="caution">
    <text evidence="2">The sequence shown here is derived from an EMBL/GenBank/DDBJ whole genome shotgun (WGS) entry which is preliminary data.</text>
</comment>
<dbReference type="InterPro" id="IPR016040">
    <property type="entry name" value="NAD(P)-bd_dom"/>
</dbReference>
<evidence type="ECO:0000313" key="2">
    <source>
        <dbReference type="EMBL" id="KQL48722.1"/>
    </source>
</evidence>
<dbReference type="Gene3D" id="3.40.50.720">
    <property type="entry name" value="NAD(P)-binding Rossmann-like Domain"/>
    <property type="match status" value="1"/>
</dbReference>
<keyword evidence="3" id="KW-1185">Reference proteome</keyword>
<name>A0ABR5NAZ6_BRECH</name>
<dbReference type="NCBIfam" id="TIGR02622">
    <property type="entry name" value="CDP_4_6_dhtase"/>
    <property type="match status" value="1"/>
</dbReference>
<feature type="domain" description="NAD(P)-binding" evidence="1">
    <location>
        <begin position="13"/>
        <end position="331"/>
    </location>
</feature>
<dbReference type="SUPFAM" id="SSF51735">
    <property type="entry name" value="NAD(P)-binding Rossmann-fold domains"/>
    <property type="match status" value="1"/>
</dbReference>
<dbReference type="CDD" id="cd05252">
    <property type="entry name" value="CDP_GD_SDR_e"/>
    <property type="match status" value="1"/>
</dbReference>
<dbReference type="InterPro" id="IPR036291">
    <property type="entry name" value="NAD(P)-bd_dom_sf"/>
</dbReference>
<organism evidence="2 3">
    <name type="scientific">Brevibacillus choshinensis</name>
    <dbReference type="NCBI Taxonomy" id="54911"/>
    <lineage>
        <taxon>Bacteria</taxon>
        <taxon>Bacillati</taxon>
        <taxon>Bacillota</taxon>
        <taxon>Bacilli</taxon>
        <taxon>Bacillales</taxon>
        <taxon>Paenibacillaceae</taxon>
        <taxon>Brevibacillus</taxon>
    </lineage>
</organism>
<dbReference type="InterPro" id="IPR013445">
    <property type="entry name" value="CDP_4_6_deHydtase"/>
</dbReference>
<sequence>MINKAFWKNKNVFITGHTGFKGSWLCLWLHSLGANITGFSLPPPTNPSLFQLCGIDSFVRSIIGDVRSKRSLQEALVQAQPEIVIHMAAQPLVRASYDIPCDTYEINVMGTVNLLEAVRLATRNGIGVKAVINVTTDKCYENKEWAWGYREEDVLGGYDPYSNSKACSELVTMSYRNSFFHPDDFSAHGVGIASARAGNVIGGGDWATDRLIPDFIRALLGGTKLKIRNPGAIRPWQHVLEPIGGYLLLAQKLCVDGKRFSQSWNFGPNDQDAQTVEWIVNKLCAKWGENAAFEIVPDAKWHEAHYLKLDCSKARGELGWNPKWNLDQTLDRIVDWTRAYQQEKDLRALCLTQIEEYGKEDIG</sequence>
<evidence type="ECO:0000259" key="1">
    <source>
        <dbReference type="Pfam" id="PF16363"/>
    </source>
</evidence>
<dbReference type="EMBL" id="LJJB01000007">
    <property type="protein sequence ID" value="KQL48722.1"/>
    <property type="molecule type" value="Genomic_DNA"/>
</dbReference>
<reference evidence="2 3" key="1">
    <citation type="submission" date="2015-09" db="EMBL/GenBank/DDBJ databases">
        <title>Genome sequencing project for genomic taxonomy and phylogenomics of Bacillus-like bacteria.</title>
        <authorList>
            <person name="Liu B."/>
            <person name="Wang J."/>
            <person name="Zhu Y."/>
            <person name="Liu G."/>
            <person name="Chen Q."/>
            <person name="Chen Z."/>
            <person name="Lan J."/>
            <person name="Che J."/>
            <person name="Ge C."/>
            <person name="Shi H."/>
            <person name="Pan Z."/>
            <person name="Liu X."/>
        </authorList>
    </citation>
    <scope>NUCLEOTIDE SEQUENCE [LARGE SCALE GENOMIC DNA]</scope>
    <source>
        <strain evidence="2 3">DSM 8552</strain>
    </source>
</reference>
<dbReference type="Proteomes" id="UP000051063">
    <property type="component" value="Unassembled WGS sequence"/>
</dbReference>
<dbReference type="RefSeq" id="WP_055743014.1">
    <property type="nucleotide sequence ID" value="NZ_LJJB01000007.1"/>
</dbReference>
<evidence type="ECO:0000313" key="3">
    <source>
        <dbReference type="Proteomes" id="UP000051063"/>
    </source>
</evidence>
<dbReference type="Gene3D" id="3.90.25.10">
    <property type="entry name" value="UDP-galactose 4-epimerase, domain 1"/>
    <property type="match status" value="1"/>
</dbReference>
<gene>
    <name evidence="2" type="ORF">AN963_02675</name>
</gene>
<proteinExistence type="predicted"/>
<protein>
    <submittedName>
        <fullName evidence="2">CDP-glucose 4,6-dehydratase</fullName>
    </submittedName>
</protein>
<accession>A0ABR5NAZ6</accession>
<dbReference type="Pfam" id="PF16363">
    <property type="entry name" value="GDP_Man_Dehyd"/>
    <property type="match status" value="1"/>
</dbReference>
<dbReference type="PANTHER" id="PTHR43000">
    <property type="entry name" value="DTDP-D-GLUCOSE 4,6-DEHYDRATASE-RELATED"/>
    <property type="match status" value="1"/>
</dbReference>